<accession>A0A916YA28</accession>
<evidence type="ECO:0000256" key="2">
    <source>
        <dbReference type="ARBA" id="ARBA00022448"/>
    </source>
</evidence>
<keyword evidence="5 7" id="KW-1133">Transmembrane helix</keyword>
<gene>
    <name evidence="9" type="ORF">GCM10010915_17060</name>
</gene>
<keyword evidence="2" id="KW-0813">Transport</keyword>
<feature type="transmembrane region" description="Helical" evidence="7">
    <location>
        <begin position="176"/>
        <end position="196"/>
    </location>
</feature>
<evidence type="ECO:0000259" key="8">
    <source>
        <dbReference type="PROSITE" id="PS50850"/>
    </source>
</evidence>
<dbReference type="Gene3D" id="1.20.1250.20">
    <property type="entry name" value="MFS general substrate transporter like domains"/>
    <property type="match status" value="1"/>
</dbReference>
<feature type="transmembrane region" description="Helical" evidence="7">
    <location>
        <begin position="59"/>
        <end position="76"/>
    </location>
</feature>
<feature type="transmembrane region" description="Helical" evidence="7">
    <location>
        <begin position="234"/>
        <end position="253"/>
    </location>
</feature>
<evidence type="ECO:0000256" key="5">
    <source>
        <dbReference type="ARBA" id="ARBA00022989"/>
    </source>
</evidence>
<evidence type="ECO:0000256" key="1">
    <source>
        <dbReference type="ARBA" id="ARBA00004651"/>
    </source>
</evidence>
<dbReference type="CDD" id="cd17321">
    <property type="entry name" value="MFS_MMR_MDR_like"/>
    <property type="match status" value="1"/>
</dbReference>
<reference evidence="9" key="1">
    <citation type="journal article" date="2014" name="Int. J. Syst. Evol. Microbiol.">
        <title>Complete genome sequence of Corynebacterium casei LMG S-19264T (=DSM 44701T), isolated from a smear-ripened cheese.</title>
        <authorList>
            <consortium name="US DOE Joint Genome Institute (JGI-PGF)"/>
            <person name="Walter F."/>
            <person name="Albersmeier A."/>
            <person name="Kalinowski J."/>
            <person name="Ruckert C."/>
        </authorList>
    </citation>
    <scope>NUCLEOTIDE SEQUENCE</scope>
    <source>
        <strain evidence="9">CGMCC 1.15152</strain>
    </source>
</reference>
<evidence type="ECO:0000256" key="3">
    <source>
        <dbReference type="ARBA" id="ARBA00022475"/>
    </source>
</evidence>
<dbReference type="Proteomes" id="UP000633205">
    <property type="component" value="Unassembled WGS sequence"/>
</dbReference>
<feature type="transmembrane region" description="Helical" evidence="7">
    <location>
        <begin position="314"/>
        <end position="332"/>
    </location>
</feature>
<dbReference type="Pfam" id="PF07690">
    <property type="entry name" value="MFS_1"/>
    <property type="match status" value="1"/>
</dbReference>
<dbReference type="InterPro" id="IPR020846">
    <property type="entry name" value="MFS_dom"/>
</dbReference>
<evidence type="ECO:0000313" key="9">
    <source>
        <dbReference type="EMBL" id="GGD36917.1"/>
    </source>
</evidence>
<feature type="transmembrane region" description="Helical" evidence="7">
    <location>
        <begin position="20"/>
        <end position="47"/>
    </location>
</feature>
<feature type="transmembrane region" description="Helical" evidence="7">
    <location>
        <begin position="410"/>
        <end position="429"/>
    </location>
</feature>
<dbReference type="PROSITE" id="PS50850">
    <property type="entry name" value="MFS"/>
    <property type="match status" value="1"/>
</dbReference>
<evidence type="ECO:0000256" key="6">
    <source>
        <dbReference type="ARBA" id="ARBA00023136"/>
    </source>
</evidence>
<keyword evidence="6 7" id="KW-0472">Membrane</keyword>
<evidence type="ECO:0000256" key="7">
    <source>
        <dbReference type="SAM" id="Phobius"/>
    </source>
</evidence>
<sequence>MSLSTDAIATDGPRADWRGWAALVVLMLPVLLVSIDNTILNFALPAIARELEPSSAEQLWIIDAYSLVLAGLLVTAGSLGDRIGRRRILLIGAVGFTLVSVGAVFAPTSGTLIAARAAMGVFGAALMPSTMSLLRSTFRNRDQRRIAIAAWSGSFAAGGALGPIVGGLLIEYFPWRSVFLIAVPVLVLMLAFVPLLVRESRDPNPGPVDGWGIVLSMLALAPLAFGIKELASESPVAGVLSLVVGLGFGWGFVRRQRRIPHPMLDLSLFQRPKFTGSLIVNLACIMAYIGFLYFASQHLQMIAGLSALDAGLALLPGAVVAIAAGFAVVPFARRYRASIVVPVTLVVGVAGLVLVGVAGAHDTWMLILAFVLLGVGLGAAQAVSGELIISSAPAERAGAASAISETAYEFGAVLGTSILGGILTAWYRIALEIPAGVPGRLGAHARETLAGAVNAADEIGGPVGQALSENAAAAFDGGVIATSLIAAAFLVIAGVVSAATLGRRRAVEPR</sequence>
<name>A0A916YA28_9MICO</name>
<feature type="transmembrane region" description="Helical" evidence="7">
    <location>
        <begin position="339"/>
        <end position="358"/>
    </location>
</feature>
<dbReference type="InterPro" id="IPR036259">
    <property type="entry name" value="MFS_trans_sf"/>
</dbReference>
<feature type="transmembrane region" description="Helical" evidence="7">
    <location>
        <begin position="146"/>
        <end position="170"/>
    </location>
</feature>
<dbReference type="InterPro" id="IPR011701">
    <property type="entry name" value="MFS"/>
</dbReference>
<feature type="domain" description="Major facilitator superfamily (MFS) profile" evidence="8">
    <location>
        <begin position="22"/>
        <end position="505"/>
    </location>
</feature>
<comment type="subcellular location">
    <subcellularLocation>
        <location evidence="1">Cell membrane</location>
        <topology evidence="1">Multi-pass membrane protein</topology>
    </subcellularLocation>
</comment>
<keyword evidence="4 7" id="KW-0812">Transmembrane</keyword>
<keyword evidence="3" id="KW-1003">Cell membrane</keyword>
<feature type="transmembrane region" description="Helical" evidence="7">
    <location>
        <begin position="274"/>
        <end position="294"/>
    </location>
</feature>
<feature type="transmembrane region" description="Helical" evidence="7">
    <location>
        <begin position="88"/>
        <end position="107"/>
    </location>
</feature>
<proteinExistence type="predicted"/>
<comment type="caution">
    <text evidence="9">The sequence shown here is derived from an EMBL/GenBank/DDBJ whole genome shotgun (WGS) entry which is preliminary data.</text>
</comment>
<feature type="transmembrane region" description="Helical" evidence="7">
    <location>
        <begin position="364"/>
        <end position="389"/>
    </location>
</feature>
<dbReference type="AlphaFoldDB" id="A0A916YA28"/>
<dbReference type="GO" id="GO:0005886">
    <property type="term" value="C:plasma membrane"/>
    <property type="evidence" value="ECO:0007669"/>
    <property type="project" value="UniProtKB-SubCell"/>
</dbReference>
<feature type="transmembrane region" description="Helical" evidence="7">
    <location>
        <begin position="113"/>
        <end position="134"/>
    </location>
</feature>
<dbReference type="PANTHER" id="PTHR42718:SF47">
    <property type="entry name" value="METHYL VIOLOGEN RESISTANCE PROTEIN SMVA"/>
    <property type="match status" value="1"/>
</dbReference>
<dbReference type="PANTHER" id="PTHR42718">
    <property type="entry name" value="MAJOR FACILITATOR SUPERFAMILY MULTIDRUG TRANSPORTER MFSC"/>
    <property type="match status" value="1"/>
</dbReference>
<feature type="transmembrane region" description="Helical" evidence="7">
    <location>
        <begin position="208"/>
        <end position="228"/>
    </location>
</feature>
<evidence type="ECO:0000313" key="10">
    <source>
        <dbReference type="Proteomes" id="UP000633205"/>
    </source>
</evidence>
<dbReference type="Gene3D" id="1.20.1720.10">
    <property type="entry name" value="Multidrug resistance protein D"/>
    <property type="match status" value="1"/>
</dbReference>
<protein>
    <submittedName>
        <fullName evidence="9">MFS transporter</fullName>
    </submittedName>
</protein>
<evidence type="ECO:0000256" key="4">
    <source>
        <dbReference type="ARBA" id="ARBA00022692"/>
    </source>
</evidence>
<dbReference type="PRINTS" id="PR01036">
    <property type="entry name" value="TCRTETB"/>
</dbReference>
<feature type="transmembrane region" description="Helical" evidence="7">
    <location>
        <begin position="479"/>
        <end position="501"/>
    </location>
</feature>
<dbReference type="EMBL" id="BMHO01000001">
    <property type="protein sequence ID" value="GGD36917.1"/>
    <property type="molecule type" value="Genomic_DNA"/>
</dbReference>
<keyword evidence="10" id="KW-1185">Reference proteome</keyword>
<reference evidence="9" key="2">
    <citation type="submission" date="2020-09" db="EMBL/GenBank/DDBJ databases">
        <authorList>
            <person name="Sun Q."/>
            <person name="Zhou Y."/>
        </authorList>
    </citation>
    <scope>NUCLEOTIDE SEQUENCE</scope>
    <source>
        <strain evidence="9">CGMCC 1.15152</strain>
    </source>
</reference>
<dbReference type="SUPFAM" id="SSF103473">
    <property type="entry name" value="MFS general substrate transporter"/>
    <property type="match status" value="1"/>
</dbReference>
<dbReference type="GO" id="GO:0022857">
    <property type="term" value="F:transmembrane transporter activity"/>
    <property type="evidence" value="ECO:0007669"/>
    <property type="project" value="InterPro"/>
</dbReference>
<organism evidence="9 10">
    <name type="scientific">Microbacterium faecale</name>
    <dbReference type="NCBI Taxonomy" id="1804630"/>
    <lineage>
        <taxon>Bacteria</taxon>
        <taxon>Bacillati</taxon>
        <taxon>Actinomycetota</taxon>
        <taxon>Actinomycetes</taxon>
        <taxon>Micrococcales</taxon>
        <taxon>Microbacteriaceae</taxon>
        <taxon>Microbacterium</taxon>
    </lineage>
</organism>